<name>A0A653BNE1_CALMS</name>
<dbReference type="Proteomes" id="UP000410492">
    <property type="component" value="Unassembled WGS sequence"/>
</dbReference>
<feature type="domain" description="Bicarbonate transporter-like transmembrane" evidence="11">
    <location>
        <begin position="529"/>
        <end position="594"/>
    </location>
</feature>
<feature type="domain" description="Band 3 cytoplasmic" evidence="12">
    <location>
        <begin position="442"/>
        <end position="495"/>
    </location>
</feature>
<dbReference type="Gene3D" id="3.40.930.10">
    <property type="entry name" value="Mannitol-specific EII, Chain A"/>
    <property type="match status" value="2"/>
</dbReference>
<feature type="transmembrane region" description="Helical" evidence="10">
    <location>
        <begin position="569"/>
        <end position="591"/>
    </location>
</feature>
<comment type="subcellular location">
    <subcellularLocation>
        <location evidence="1">Cell membrane</location>
        <topology evidence="1">Multi-pass membrane protein</topology>
    </subcellularLocation>
</comment>
<dbReference type="SUPFAM" id="SSF55804">
    <property type="entry name" value="Phoshotransferase/anion transport protein"/>
    <property type="match status" value="2"/>
</dbReference>
<dbReference type="FunFam" id="1.10.287.570:FF:000001">
    <property type="entry name" value="Anion exchange protein"/>
    <property type="match status" value="1"/>
</dbReference>
<evidence type="ECO:0000256" key="7">
    <source>
        <dbReference type="ARBA" id="ARBA00023065"/>
    </source>
</evidence>
<evidence type="ECO:0000259" key="12">
    <source>
        <dbReference type="Pfam" id="PF07565"/>
    </source>
</evidence>
<evidence type="ECO:0000256" key="3">
    <source>
        <dbReference type="ARBA" id="ARBA00022448"/>
    </source>
</evidence>
<comment type="similarity">
    <text evidence="2">Belongs to the anion exchanger (TC 2.A.31) family.</text>
</comment>
<dbReference type="GO" id="GO:0015701">
    <property type="term" value="P:bicarbonate transport"/>
    <property type="evidence" value="ECO:0007669"/>
    <property type="project" value="TreeGrafter"/>
</dbReference>
<reference evidence="13 14" key="1">
    <citation type="submission" date="2019-01" db="EMBL/GenBank/DDBJ databases">
        <authorList>
            <person name="Sayadi A."/>
        </authorList>
    </citation>
    <scope>NUCLEOTIDE SEQUENCE [LARGE SCALE GENOMIC DNA]</scope>
</reference>
<evidence type="ECO:0000256" key="9">
    <source>
        <dbReference type="SAM" id="MobiDB-lite"/>
    </source>
</evidence>
<feature type="compositionally biased region" description="Pro residues" evidence="9">
    <location>
        <begin position="116"/>
        <end position="127"/>
    </location>
</feature>
<dbReference type="InterPro" id="IPR011531">
    <property type="entry name" value="HCO3_transpt-like_TM_dom"/>
</dbReference>
<dbReference type="InterPro" id="IPR016152">
    <property type="entry name" value="PTrfase/Anion_transptr"/>
</dbReference>
<keyword evidence="3" id="KW-0813">Transport</keyword>
<dbReference type="AlphaFoldDB" id="A0A653BNE1"/>
<keyword evidence="6 10" id="KW-1133">Transmembrane helix</keyword>
<feature type="domain" description="Band 3 cytoplasmic" evidence="12">
    <location>
        <begin position="295"/>
        <end position="362"/>
    </location>
</feature>
<keyword evidence="8 10" id="KW-0472">Membrane</keyword>
<evidence type="ECO:0000256" key="8">
    <source>
        <dbReference type="ARBA" id="ARBA00023136"/>
    </source>
</evidence>
<dbReference type="GO" id="GO:0005452">
    <property type="term" value="F:solute:inorganic anion antiporter activity"/>
    <property type="evidence" value="ECO:0007669"/>
    <property type="project" value="InterPro"/>
</dbReference>
<evidence type="ECO:0000259" key="11">
    <source>
        <dbReference type="Pfam" id="PF00955"/>
    </source>
</evidence>
<feature type="region of interest" description="Disordered" evidence="9">
    <location>
        <begin position="54"/>
        <end position="170"/>
    </location>
</feature>
<evidence type="ECO:0000313" key="14">
    <source>
        <dbReference type="Proteomes" id="UP000410492"/>
    </source>
</evidence>
<dbReference type="PANTHER" id="PTHR11453">
    <property type="entry name" value="ANION EXCHANGE PROTEIN"/>
    <property type="match status" value="1"/>
</dbReference>
<dbReference type="InterPro" id="IPR003020">
    <property type="entry name" value="HCO3_transpt_euk"/>
</dbReference>
<protein>
    <recommendedName>
        <fullName evidence="15">Band 3 cytoplasmic domain-containing protein</fullName>
    </recommendedName>
</protein>
<dbReference type="Pfam" id="PF00955">
    <property type="entry name" value="HCO3_cotransp"/>
    <property type="match status" value="1"/>
</dbReference>
<evidence type="ECO:0000256" key="5">
    <source>
        <dbReference type="ARBA" id="ARBA00022692"/>
    </source>
</evidence>
<dbReference type="OrthoDB" id="1735926at2759"/>
<dbReference type="InterPro" id="IPR013769">
    <property type="entry name" value="Band3_cytoplasmic_dom"/>
</dbReference>
<feature type="non-terminal residue" evidence="13">
    <location>
        <position position="594"/>
    </location>
</feature>
<dbReference type="GO" id="GO:0051453">
    <property type="term" value="P:regulation of intracellular pH"/>
    <property type="evidence" value="ECO:0007669"/>
    <property type="project" value="TreeGrafter"/>
</dbReference>
<feature type="transmembrane region" description="Helical" evidence="10">
    <location>
        <begin position="541"/>
        <end position="562"/>
    </location>
</feature>
<evidence type="ECO:0000313" key="13">
    <source>
        <dbReference type="EMBL" id="VEN37082.1"/>
    </source>
</evidence>
<keyword evidence="7" id="KW-0406">Ion transport</keyword>
<proteinExistence type="inferred from homology"/>
<gene>
    <name evidence="13" type="ORF">CALMAC_LOCUS2447</name>
</gene>
<evidence type="ECO:0000256" key="4">
    <source>
        <dbReference type="ARBA" id="ARBA00022475"/>
    </source>
</evidence>
<accession>A0A653BNE1</accession>
<evidence type="ECO:0000256" key="2">
    <source>
        <dbReference type="ARBA" id="ARBA00010993"/>
    </source>
</evidence>
<evidence type="ECO:0000256" key="10">
    <source>
        <dbReference type="SAM" id="Phobius"/>
    </source>
</evidence>
<evidence type="ECO:0000256" key="6">
    <source>
        <dbReference type="ARBA" id="ARBA00022989"/>
    </source>
</evidence>
<dbReference type="Gene3D" id="1.10.287.570">
    <property type="entry name" value="Helical hairpin bin"/>
    <property type="match status" value="1"/>
</dbReference>
<keyword evidence="5 10" id="KW-0812">Transmembrane</keyword>
<keyword evidence="4" id="KW-1003">Cell membrane</keyword>
<evidence type="ECO:0000256" key="1">
    <source>
        <dbReference type="ARBA" id="ARBA00004651"/>
    </source>
</evidence>
<evidence type="ECO:0008006" key="15">
    <source>
        <dbReference type="Google" id="ProtNLM"/>
    </source>
</evidence>
<dbReference type="GO" id="GO:0008509">
    <property type="term" value="F:monoatomic anion transmembrane transporter activity"/>
    <property type="evidence" value="ECO:0007669"/>
    <property type="project" value="InterPro"/>
</dbReference>
<dbReference type="EMBL" id="CAACVG010002973">
    <property type="protein sequence ID" value="VEN37082.1"/>
    <property type="molecule type" value="Genomic_DNA"/>
</dbReference>
<keyword evidence="14" id="KW-1185">Reference proteome</keyword>
<dbReference type="GO" id="GO:0005886">
    <property type="term" value="C:plasma membrane"/>
    <property type="evidence" value="ECO:0007669"/>
    <property type="project" value="UniProtKB-SubCell"/>
</dbReference>
<dbReference type="PANTHER" id="PTHR11453:SF47">
    <property type="entry name" value="ANION EXCHANGE PROTEIN"/>
    <property type="match status" value="1"/>
</dbReference>
<sequence length="594" mass="66123">MPTEKARAQRSLLQRARQKFFKWIRQLGSQQNDNGGNGGEAQLDEECAKVFAMDTDSMGFDFHDRPSKSMKRNRQQQQQPQQPPAPQCQSSAGGGGGGVTSPPSERSANGEARTAPAPPIPLPPPLDNPLSEELTSPPKSGAESDTGPLNSLTLQEESDGDGNSSGSEYVLSDPCTYLTKIEYQEEEDFSPTRKVSFLNNENIDQFDVDGLKNKKRRRHHHHHGYHFKFRKYSLPDDPTKKRLYNEKVLPTSNNNNRVRRVRHKATRPSNTSLMHIGKGAELHPSLKKLYDHSPHAIFVELAELTKSDNVKEEKEWKETARWIKYEEDVEEGVDRWGKPHVASLSFHSLLNLRRCLEEGLSLWLEDGLNYNAMMARCSITSAHVTGHLNVPVAKPPKRGASYPHNLYEAEKRKISFTIDSSIKNGDAASDTLLKHADNHTLPNIDYHEVGRSISTLMANQQFHSIAYRAESRKELLSAINEFLDDSIVLPPGDWERQALLPIEEIKAKSEAIRIRKENAIKKAQEAQGISDITDSFNAQCVAAAIFMYFAAVSGAIAFGGLTGNKTENLIGISETLLCTSIGGIIFAILAAQPL</sequence>
<dbReference type="Pfam" id="PF07565">
    <property type="entry name" value="Band_3_cyto"/>
    <property type="match status" value="2"/>
</dbReference>
<organism evidence="13 14">
    <name type="scientific">Callosobruchus maculatus</name>
    <name type="common">Southern cowpea weevil</name>
    <name type="synonym">Pulse bruchid</name>
    <dbReference type="NCBI Taxonomy" id="64391"/>
    <lineage>
        <taxon>Eukaryota</taxon>
        <taxon>Metazoa</taxon>
        <taxon>Ecdysozoa</taxon>
        <taxon>Arthropoda</taxon>
        <taxon>Hexapoda</taxon>
        <taxon>Insecta</taxon>
        <taxon>Pterygota</taxon>
        <taxon>Neoptera</taxon>
        <taxon>Endopterygota</taxon>
        <taxon>Coleoptera</taxon>
        <taxon>Polyphaga</taxon>
        <taxon>Cucujiformia</taxon>
        <taxon>Chrysomeloidea</taxon>
        <taxon>Chrysomelidae</taxon>
        <taxon>Bruchinae</taxon>
        <taxon>Bruchini</taxon>
        <taxon>Callosobruchus</taxon>
    </lineage>
</organism>